<dbReference type="InterPro" id="IPR002347">
    <property type="entry name" value="SDR_fam"/>
</dbReference>
<dbReference type="InterPro" id="IPR036291">
    <property type="entry name" value="NAD(P)-bd_dom_sf"/>
</dbReference>
<dbReference type="NCBIfam" id="NF004782">
    <property type="entry name" value="PRK06128.1"/>
    <property type="match status" value="1"/>
</dbReference>
<evidence type="ECO:0000256" key="1">
    <source>
        <dbReference type="ARBA" id="ARBA00006484"/>
    </source>
</evidence>
<name>A0ABU3BNX2_9BACT</name>
<protein>
    <submittedName>
        <fullName evidence="4">SDR family oxidoreductase</fullName>
    </submittedName>
</protein>
<dbReference type="PROSITE" id="PS00061">
    <property type="entry name" value="ADH_SHORT"/>
    <property type="match status" value="1"/>
</dbReference>
<keyword evidence="5" id="KW-1185">Reference proteome</keyword>
<comment type="similarity">
    <text evidence="1">Belongs to the short-chain dehydrogenases/reductases (SDR) family.</text>
</comment>
<dbReference type="PRINTS" id="PR00080">
    <property type="entry name" value="SDRFAMILY"/>
</dbReference>
<accession>A0ABU3BNX2</accession>
<dbReference type="InterPro" id="IPR020904">
    <property type="entry name" value="Sc_DH/Rdtase_CS"/>
</dbReference>
<dbReference type="EMBL" id="JAVRHT010000007">
    <property type="protein sequence ID" value="MDT0630987.1"/>
    <property type="molecule type" value="Genomic_DNA"/>
</dbReference>
<keyword evidence="2" id="KW-0560">Oxidoreductase</keyword>
<feature type="compositionally biased region" description="Basic and acidic residues" evidence="3">
    <location>
        <begin position="36"/>
        <end position="48"/>
    </location>
</feature>
<dbReference type="PANTHER" id="PTHR48107:SF16">
    <property type="entry name" value="NADPH-DEPENDENT ALDEHYDE REDUCTASE 1, CHLOROPLASTIC"/>
    <property type="match status" value="1"/>
</dbReference>
<dbReference type="SUPFAM" id="SSF51735">
    <property type="entry name" value="NAD(P)-binding Rossmann-fold domains"/>
    <property type="match status" value="1"/>
</dbReference>
<evidence type="ECO:0000256" key="3">
    <source>
        <dbReference type="SAM" id="MobiDB-lite"/>
    </source>
</evidence>
<evidence type="ECO:0000313" key="4">
    <source>
        <dbReference type="EMBL" id="MDT0630987.1"/>
    </source>
</evidence>
<dbReference type="Gene3D" id="3.40.50.720">
    <property type="entry name" value="NAD(P)-binding Rossmann-like Domain"/>
    <property type="match status" value="1"/>
</dbReference>
<dbReference type="PANTHER" id="PTHR48107">
    <property type="entry name" value="NADPH-DEPENDENT ALDEHYDE REDUCTASE-LIKE PROTEIN, CHLOROPLASTIC-RELATED"/>
    <property type="match status" value="1"/>
</dbReference>
<dbReference type="PRINTS" id="PR00081">
    <property type="entry name" value="GDHRDH"/>
</dbReference>
<organism evidence="4 5">
    <name type="scientific">Rubrivirga litoralis</name>
    <dbReference type="NCBI Taxonomy" id="3075598"/>
    <lineage>
        <taxon>Bacteria</taxon>
        <taxon>Pseudomonadati</taxon>
        <taxon>Rhodothermota</taxon>
        <taxon>Rhodothermia</taxon>
        <taxon>Rhodothermales</taxon>
        <taxon>Rubricoccaceae</taxon>
        <taxon>Rubrivirga</taxon>
    </lineage>
</organism>
<dbReference type="CDD" id="cd05355">
    <property type="entry name" value="SDR_c1"/>
    <property type="match status" value="1"/>
</dbReference>
<dbReference type="Proteomes" id="UP001267426">
    <property type="component" value="Unassembled WGS sequence"/>
</dbReference>
<evidence type="ECO:0000256" key="2">
    <source>
        <dbReference type="ARBA" id="ARBA00023002"/>
    </source>
</evidence>
<proteinExistence type="inferred from homology"/>
<reference evidence="4 5" key="1">
    <citation type="submission" date="2023-09" db="EMBL/GenBank/DDBJ databases">
        <authorList>
            <person name="Rey-Velasco X."/>
        </authorList>
    </citation>
    <scope>NUCLEOTIDE SEQUENCE [LARGE SCALE GENOMIC DNA]</scope>
    <source>
        <strain evidence="4 5">F394</strain>
    </source>
</reference>
<feature type="region of interest" description="Disordered" evidence="3">
    <location>
        <begin position="1"/>
        <end position="48"/>
    </location>
</feature>
<sequence>MADTPNQYAIQDPLTQYPRPPFPRQPQEAPGSIADMDPRPDHGEESYRGFGRMEGRKALITGGDSGIGRAAAIAYAREGAAVAINYLSEEQAPDVRSLVDLIEGEGGTIVTLPGDLTDEAFCKKLIHDAHEALGGLDVLVNNAGKQTSQPSIADITTEQFDRTFKTNVYAMFWLSKEAIPLLPAGASIINTTSIQGFKPSDNLLDYASTKWAIIGFTKSLAKQLAEKGIRVNAVAPGPFWTPLQPSGGQPQDKVEQFGSEVPLGRPGQPAEIAPTYVFLATQEAGYITGEVFGVTGGNPTT</sequence>
<evidence type="ECO:0000313" key="5">
    <source>
        <dbReference type="Proteomes" id="UP001267426"/>
    </source>
</evidence>
<gene>
    <name evidence="4" type="ORF">RM540_04425</name>
</gene>
<dbReference type="RefSeq" id="WP_311662325.1">
    <property type="nucleotide sequence ID" value="NZ_JAVRHT010000007.1"/>
</dbReference>
<comment type="caution">
    <text evidence="4">The sequence shown here is derived from an EMBL/GenBank/DDBJ whole genome shotgun (WGS) entry which is preliminary data.</text>
</comment>
<dbReference type="Pfam" id="PF13561">
    <property type="entry name" value="adh_short_C2"/>
    <property type="match status" value="1"/>
</dbReference>